<protein>
    <submittedName>
        <fullName evidence="2">VOC family protein</fullName>
    </submittedName>
</protein>
<dbReference type="InterPro" id="IPR029068">
    <property type="entry name" value="Glyas_Bleomycin-R_OHBP_Dase"/>
</dbReference>
<dbReference type="InterPro" id="IPR041581">
    <property type="entry name" value="Glyoxalase_6"/>
</dbReference>
<dbReference type="GeneID" id="80331126"/>
<dbReference type="AlphaFoldDB" id="A0A516NW51"/>
<name>A0A516NW51_9NOCA</name>
<dbReference type="Proteomes" id="UP000317039">
    <property type="component" value="Chromosome"/>
</dbReference>
<dbReference type="CDD" id="cd06587">
    <property type="entry name" value="VOC"/>
    <property type="match status" value="1"/>
</dbReference>
<dbReference type="PROSITE" id="PS51819">
    <property type="entry name" value="VOC"/>
    <property type="match status" value="1"/>
</dbReference>
<evidence type="ECO:0000259" key="1">
    <source>
        <dbReference type="PROSITE" id="PS51819"/>
    </source>
</evidence>
<dbReference type="InterPro" id="IPR037523">
    <property type="entry name" value="VOC_core"/>
</dbReference>
<feature type="domain" description="VOC" evidence="1">
    <location>
        <begin position="3"/>
        <end position="117"/>
    </location>
</feature>
<proteinExistence type="predicted"/>
<sequence>MARLGSITLDCDDPAALATFWSTLLGGEVTYSNATVAVARVGDLLISAMRVEDYRPPTWPEDALPKQIHLDLGADDLDAAEAEAVLAGATPVAKQPAPDRFRVLLDPAGHPFCLTLTANLTRLGLHPRT</sequence>
<dbReference type="EMBL" id="CP041695">
    <property type="protein sequence ID" value="QDP83127.1"/>
    <property type="molecule type" value="Genomic_DNA"/>
</dbReference>
<organism evidence="2 3">
    <name type="scientific">Nocardia otitidiscaviarum</name>
    <dbReference type="NCBI Taxonomy" id="1823"/>
    <lineage>
        <taxon>Bacteria</taxon>
        <taxon>Bacillati</taxon>
        <taxon>Actinomycetota</taxon>
        <taxon>Actinomycetes</taxon>
        <taxon>Mycobacteriales</taxon>
        <taxon>Nocardiaceae</taxon>
        <taxon>Nocardia</taxon>
    </lineage>
</organism>
<dbReference type="SUPFAM" id="SSF54593">
    <property type="entry name" value="Glyoxalase/Bleomycin resistance protein/Dihydroxybiphenyl dioxygenase"/>
    <property type="match status" value="1"/>
</dbReference>
<dbReference type="PANTHER" id="PTHR35908">
    <property type="entry name" value="HYPOTHETICAL FUSION PROTEIN"/>
    <property type="match status" value="1"/>
</dbReference>
<accession>A0A516NW51</accession>
<dbReference type="Gene3D" id="3.10.180.10">
    <property type="entry name" value="2,3-Dihydroxybiphenyl 1,2-Dioxygenase, domain 1"/>
    <property type="match status" value="1"/>
</dbReference>
<dbReference type="PANTHER" id="PTHR35908:SF1">
    <property type="entry name" value="CONSERVED PROTEIN"/>
    <property type="match status" value="1"/>
</dbReference>
<dbReference type="RefSeq" id="WP_143983798.1">
    <property type="nucleotide sequence ID" value="NZ_CP041695.1"/>
</dbReference>
<dbReference type="KEGG" id="nod:FOH10_01755"/>
<evidence type="ECO:0000313" key="3">
    <source>
        <dbReference type="Proteomes" id="UP000317039"/>
    </source>
</evidence>
<evidence type="ECO:0000313" key="2">
    <source>
        <dbReference type="EMBL" id="QDP83127.1"/>
    </source>
</evidence>
<gene>
    <name evidence="2" type="ORF">FOH10_01755</name>
</gene>
<reference evidence="2 3" key="1">
    <citation type="submission" date="2019-07" db="EMBL/GenBank/DDBJ databases">
        <title>Complete Genome Sequence and Methylome Analysis of Nocardia otitidis-caviarum NEB252.</title>
        <authorList>
            <person name="Fomenkov A."/>
            <person name="Anton B.P."/>
            <person name="Vincze T."/>
            <person name="Roberts R.J."/>
        </authorList>
    </citation>
    <scope>NUCLEOTIDE SEQUENCE [LARGE SCALE GENOMIC DNA]</scope>
    <source>
        <strain evidence="2 3">NEB252</strain>
    </source>
</reference>
<dbReference type="Pfam" id="PF18029">
    <property type="entry name" value="Glyoxalase_6"/>
    <property type="match status" value="1"/>
</dbReference>